<feature type="transmembrane region" description="Helical" evidence="7">
    <location>
        <begin position="133"/>
        <end position="150"/>
    </location>
</feature>
<dbReference type="InterPro" id="IPR049177">
    <property type="entry name" value="MgtC_SapB_SrpB_YhiD_N"/>
</dbReference>
<evidence type="ECO:0000259" key="8">
    <source>
        <dbReference type="Pfam" id="PF02308"/>
    </source>
</evidence>
<dbReference type="PANTHER" id="PTHR33778">
    <property type="entry name" value="PROTEIN MGTC"/>
    <property type="match status" value="1"/>
</dbReference>
<feature type="domain" description="MgtC/SapB/SrpB/YhiD N-terminal" evidence="8">
    <location>
        <begin position="27"/>
        <end position="151"/>
    </location>
</feature>
<protein>
    <submittedName>
        <fullName evidence="9">MgtC/SapB family protein</fullName>
    </submittedName>
</protein>
<keyword evidence="10" id="KW-1185">Reference proteome</keyword>
<feature type="transmembrane region" description="Helical" evidence="7">
    <location>
        <begin position="52"/>
        <end position="70"/>
    </location>
</feature>
<comment type="similarity">
    <text evidence="2">Belongs to the MgtC/SapB family.</text>
</comment>
<evidence type="ECO:0000313" key="10">
    <source>
        <dbReference type="Proteomes" id="UP000260649"/>
    </source>
</evidence>
<dbReference type="GO" id="GO:0005886">
    <property type="term" value="C:plasma membrane"/>
    <property type="evidence" value="ECO:0007669"/>
    <property type="project" value="UniProtKB-SubCell"/>
</dbReference>
<evidence type="ECO:0000256" key="5">
    <source>
        <dbReference type="ARBA" id="ARBA00022989"/>
    </source>
</evidence>
<dbReference type="EMBL" id="QQRQ01000001">
    <property type="protein sequence ID" value="RFT07786.1"/>
    <property type="molecule type" value="Genomic_DNA"/>
</dbReference>
<evidence type="ECO:0000256" key="6">
    <source>
        <dbReference type="ARBA" id="ARBA00023136"/>
    </source>
</evidence>
<evidence type="ECO:0000313" key="9">
    <source>
        <dbReference type="EMBL" id="RFT07786.1"/>
    </source>
</evidence>
<reference evidence="9 10" key="1">
    <citation type="submission" date="2018-07" db="EMBL/GenBank/DDBJ databases">
        <title>GABA Modulating Bacteria of the Human Gut Microbiota.</title>
        <authorList>
            <person name="Strandwitz P."/>
            <person name="Kim K.H."/>
            <person name="Terekhova D."/>
            <person name="Liu J.K."/>
            <person name="Sharma A."/>
            <person name="Levering J."/>
            <person name="Mcdonald D."/>
            <person name="Dietrich D."/>
            <person name="Ramadhar T.R."/>
            <person name="Lekbua A."/>
            <person name="Mroue N."/>
            <person name="Liston C."/>
            <person name="Stewart E.J."/>
            <person name="Dubin M.J."/>
            <person name="Zengler K."/>
            <person name="Knight R."/>
            <person name="Gilbert J.A."/>
            <person name="Clardy J."/>
            <person name="Lewis K."/>
        </authorList>
    </citation>
    <scope>NUCLEOTIDE SEQUENCE [LARGE SCALE GENOMIC DNA]</scope>
    <source>
        <strain evidence="9 10">KLE1738</strain>
    </source>
</reference>
<dbReference type="Proteomes" id="UP000260649">
    <property type="component" value="Unassembled WGS sequence"/>
</dbReference>
<organism evidence="9 10">
    <name type="scientific">Evtepia gabavorous</name>
    <dbReference type="NCBI Taxonomy" id="2211183"/>
    <lineage>
        <taxon>Bacteria</taxon>
        <taxon>Bacillati</taxon>
        <taxon>Bacillota</taxon>
        <taxon>Clostridia</taxon>
        <taxon>Eubacteriales</taxon>
        <taxon>Evtepia</taxon>
    </lineage>
</organism>
<evidence type="ECO:0000256" key="4">
    <source>
        <dbReference type="ARBA" id="ARBA00022692"/>
    </source>
</evidence>
<keyword evidence="4 7" id="KW-0812">Transmembrane</keyword>
<feature type="transmembrane region" description="Helical" evidence="7">
    <location>
        <begin position="82"/>
        <end position="101"/>
    </location>
</feature>
<keyword evidence="6 7" id="KW-0472">Membrane</keyword>
<accession>A0A3E2B742</accession>
<evidence type="ECO:0000256" key="7">
    <source>
        <dbReference type="SAM" id="Phobius"/>
    </source>
</evidence>
<feature type="transmembrane region" description="Helical" evidence="7">
    <location>
        <begin position="20"/>
        <end position="40"/>
    </location>
</feature>
<keyword evidence="5 7" id="KW-1133">Transmembrane helix</keyword>
<evidence type="ECO:0000256" key="3">
    <source>
        <dbReference type="ARBA" id="ARBA00022475"/>
    </source>
</evidence>
<evidence type="ECO:0000256" key="2">
    <source>
        <dbReference type="ARBA" id="ARBA00009298"/>
    </source>
</evidence>
<comment type="subcellular location">
    <subcellularLocation>
        <location evidence="1">Cell membrane</location>
        <topology evidence="1">Multi-pass membrane protein</topology>
    </subcellularLocation>
</comment>
<comment type="caution">
    <text evidence="9">The sequence shown here is derived from an EMBL/GenBank/DDBJ whole genome shotgun (WGS) entry which is preliminary data.</text>
</comment>
<keyword evidence="3" id="KW-1003">Cell membrane</keyword>
<dbReference type="Pfam" id="PF02308">
    <property type="entry name" value="MgtC"/>
    <property type="match status" value="1"/>
</dbReference>
<name>A0A3E2B742_9FIRM</name>
<sequence length="234" mass="25599">MEGKRMIQLDWMGSLRDLNVLSVCVRLLLAMAFGGTIGFERGIRQRAAGLRTHMLLCVGAASTMLVSQYIYASYGVGDPARLSAQVISGIGFLGAGTIIVTRRNQIKGLTTAATLWATACMGLAVGVGFYECALAMYVILIFILLLVNVVDTKYLKIPTSTALYLEVRRDVGLGNAIHFIHEIGWSVREVKEFPSGRPDILAVRLDLESEQAMRGDISTMVLLKEQEGVVRLEM</sequence>
<dbReference type="AlphaFoldDB" id="A0A3E2B742"/>
<dbReference type="OrthoDB" id="9811198at2"/>
<dbReference type="InterPro" id="IPR003416">
    <property type="entry name" value="MgtC/SapB/SrpB/YhiD_fam"/>
</dbReference>
<proteinExistence type="inferred from homology"/>
<evidence type="ECO:0000256" key="1">
    <source>
        <dbReference type="ARBA" id="ARBA00004651"/>
    </source>
</evidence>
<gene>
    <name evidence="9" type="ORF">DV520_01255</name>
</gene>
<dbReference type="PRINTS" id="PR01837">
    <property type="entry name" value="MGTCSAPBPROT"/>
</dbReference>
<feature type="transmembrane region" description="Helical" evidence="7">
    <location>
        <begin position="108"/>
        <end position="127"/>
    </location>
</feature>
<dbReference type="PANTHER" id="PTHR33778:SF1">
    <property type="entry name" value="MAGNESIUM TRANSPORTER YHID-RELATED"/>
    <property type="match status" value="1"/>
</dbReference>